<evidence type="ECO:0000256" key="1">
    <source>
        <dbReference type="SAM" id="MobiDB-lite"/>
    </source>
</evidence>
<feature type="region of interest" description="Disordered" evidence="1">
    <location>
        <begin position="133"/>
        <end position="160"/>
    </location>
</feature>
<dbReference type="Proteomes" id="UP000807504">
    <property type="component" value="Unassembled WGS sequence"/>
</dbReference>
<sequence>MKFSPTLFLLISPLFTSIFCRLRTFEQETKKETSVLIQPNLPENANFTVNHETRKVIRTYHHIVKKILPDYDYDAKRKHTVDSVIKIREFDGNRKINIVLSEDEKKIKQPFYPAERSNRFARYASISKVFPKFEDEGQNPETSHQRVSRENIDNRSKSLSSPNNRIQIAYIKENIKPVTVSINGYNISRQNQKVNTFNKKSVNPIPLEPSTQKEIWNFKNSPFIKSINQKNVPNLENSIHLASSTQKETKDFGNSTELMLPTQNKISESTILPFSSTQDKNQNIGTTIFPIISTRRTIKIQKAITSTISSAQVHESQQNSTQKPDSFKVKRDDQETNIISNLNLQSLIDAVQKELGTIASAEKKTKNIDEVKELIIINPDPKLKIVPKNENATESSKTQKDATTQKSLVVIWLISCAVLIKIIISIFVVYFIRLMKKRRKSEYKLLPNNNSEKRMGPTQIKRNASSEKVRNDELTLKCATDKCLKSCKIYRKDELEEIYSNPKHTEMLRNILEHRT</sequence>
<evidence type="ECO:0000256" key="3">
    <source>
        <dbReference type="SAM" id="SignalP"/>
    </source>
</evidence>
<evidence type="ECO:0000313" key="5">
    <source>
        <dbReference type="Proteomes" id="UP000807504"/>
    </source>
</evidence>
<feature type="compositionally biased region" description="Polar residues" evidence="1">
    <location>
        <begin position="309"/>
        <end position="324"/>
    </location>
</feature>
<dbReference type="AlphaFoldDB" id="A0A8T0F8G4"/>
<feature type="region of interest" description="Disordered" evidence="1">
    <location>
        <begin position="309"/>
        <end position="329"/>
    </location>
</feature>
<keyword evidence="5" id="KW-1185">Reference proteome</keyword>
<name>A0A8T0F8G4_ARGBR</name>
<keyword evidence="2" id="KW-1133">Transmembrane helix</keyword>
<protein>
    <submittedName>
        <fullName evidence="4">Uncharacterized protein</fullName>
    </submittedName>
</protein>
<keyword evidence="3" id="KW-0732">Signal</keyword>
<feature type="region of interest" description="Disordered" evidence="1">
    <location>
        <begin position="447"/>
        <end position="466"/>
    </location>
</feature>
<proteinExistence type="predicted"/>
<reference evidence="4" key="2">
    <citation type="submission" date="2020-06" db="EMBL/GenBank/DDBJ databases">
        <authorList>
            <person name="Sheffer M."/>
        </authorList>
    </citation>
    <scope>NUCLEOTIDE SEQUENCE</scope>
</reference>
<keyword evidence="2" id="KW-0812">Transmembrane</keyword>
<accession>A0A8T0F8G4</accession>
<gene>
    <name evidence="4" type="ORF">HNY73_008358</name>
</gene>
<organism evidence="4 5">
    <name type="scientific">Argiope bruennichi</name>
    <name type="common">Wasp spider</name>
    <name type="synonym">Aranea bruennichi</name>
    <dbReference type="NCBI Taxonomy" id="94029"/>
    <lineage>
        <taxon>Eukaryota</taxon>
        <taxon>Metazoa</taxon>
        <taxon>Ecdysozoa</taxon>
        <taxon>Arthropoda</taxon>
        <taxon>Chelicerata</taxon>
        <taxon>Arachnida</taxon>
        <taxon>Araneae</taxon>
        <taxon>Araneomorphae</taxon>
        <taxon>Entelegynae</taxon>
        <taxon>Araneoidea</taxon>
        <taxon>Araneidae</taxon>
        <taxon>Argiope</taxon>
    </lineage>
</organism>
<reference evidence="4" key="1">
    <citation type="journal article" date="2020" name="bioRxiv">
        <title>Chromosome-level reference genome of the European wasp spider Argiope bruennichi: a resource for studies on range expansion and evolutionary adaptation.</title>
        <authorList>
            <person name="Sheffer M.M."/>
            <person name="Hoppe A."/>
            <person name="Krehenwinkel H."/>
            <person name="Uhl G."/>
            <person name="Kuss A.W."/>
            <person name="Jensen L."/>
            <person name="Jensen C."/>
            <person name="Gillespie R.G."/>
            <person name="Hoff K.J."/>
            <person name="Prost S."/>
        </authorList>
    </citation>
    <scope>NUCLEOTIDE SEQUENCE</scope>
</reference>
<keyword evidence="2" id="KW-0472">Membrane</keyword>
<feature type="transmembrane region" description="Helical" evidence="2">
    <location>
        <begin position="409"/>
        <end position="432"/>
    </location>
</feature>
<evidence type="ECO:0000313" key="4">
    <source>
        <dbReference type="EMBL" id="KAF8786672.1"/>
    </source>
</evidence>
<comment type="caution">
    <text evidence="4">The sequence shown here is derived from an EMBL/GenBank/DDBJ whole genome shotgun (WGS) entry which is preliminary data.</text>
</comment>
<feature type="compositionally biased region" description="Basic and acidic residues" evidence="1">
    <location>
        <begin position="143"/>
        <end position="156"/>
    </location>
</feature>
<feature type="chain" id="PRO_5035826308" evidence="3">
    <location>
        <begin position="21"/>
        <end position="516"/>
    </location>
</feature>
<dbReference type="EMBL" id="JABXBU010000015">
    <property type="protein sequence ID" value="KAF8786672.1"/>
    <property type="molecule type" value="Genomic_DNA"/>
</dbReference>
<feature type="signal peptide" evidence="3">
    <location>
        <begin position="1"/>
        <end position="20"/>
    </location>
</feature>
<evidence type="ECO:0000256" key="2">
    <source>
        <dbReference type="SAM" id="Phobius"/>
    </source>
</evidence>